<dbReference type="AlphaFoldDB" id="A0AAN0M091"/>
<protein>
    <submittedName>
        <fullName evidence="2">Uncharacterized protein</fullName>
    </submittedName>
</protein>
<organism evidence="2 3">
    <name type="scientific">Yoonia algicola</name>
    <dbReference type="NCBI Taxonomy" id="3137368"/>
    <lineage>
        <taxon>Bacteria</taxon>
        <taxon>Pseudomonadati</taxon>
        <taxon>Pseudomonadota</taxon>
        <taxon>Alphaproteobacteria</taxon>
        <taxon>Rhodobacterales</taxon>
        <taxon>Paracoccaceae</taxon>
        <taxon>Yoonia</taxon>
    </lineage>
</organism>
<feature type="transmembrane region" description="Helical" evidence="1">
    <location>
        <begin position="60"/>
        <end position="79"/>
    </location>
</feature>
<reference evidence="2 3" key="1">
    <citation type="submission" date="2024-04" db="EMBL/GenBank/DDBJ databases">
        <title>Phylogenomic analyses of a clade within the roseobacter group suggest taxonomic reassignments of species of the genera Aestuariivita, Citreicella, Loktanella, Nautella, Pelagibaca, Ruegeria, Thalassobius, Thiobacimonas and Tropicibacter, and the proposal o.</title>
        <authorList>
            <person name="Jeon C.O."/>
        </authorList>
    </citation>
    <scope>NUCLEOTIDE SEQUENCE [LARGE SCALE GENOMIC DNA]</scope>
    <source>
        <strain evidence="2 3">G8-12</strain>
    </source>
</reference>
<dbReference type="KEGG" id="yag:AABB28_12975"/>
<keyword evidence="1" id="KW-0472">Membrane</keyword>
<dbReference type="EMBL" id="CP151762">
    <property type="protein sequence ID" value="WZU62779.1"/>
    <property type="molecule type" value="Genomic_DNA"/>
</dbReference>
<dbReference type="Proteomes" id="UP001451782">
    <property type="component" value="Chromosome"/>
</dbReference>
<name>A0AAN0M091_9RHOB</name>
<keyword evidence="1" id="KW-1133">Transmembrane helix</keyword>
<sequence length="81" mass="8655">MSLTTSATSHPITAAIRETATQLRGFFFPLSMEAKIVLALLTVVAIWGFAILTFGVPALVWPMAIIVPGIVLGLVLLTWGM</sequence>
<proteinExistence type="predicted"/>
<accession>A0AAN0M091</accession>
<evidence type="ECO:0000313" key="2">
    <source>
        <dbReference type="EMBL" id="WZU62779.1"/>
    </source>
</evidence>
<feature type="transmembrane region" description="Helical" evidence="1">
    <location>
        <begin position="36"/>
        <end position="54"/>
    </location>
</feature>
<evidence type="ECO:0000256" key="1">
    <source>
        <dbReference type="SAM" id="Phobius"/>
    </source>
</evidence>
<keyword evidence="3" id="KW-1185">Reference proteome</keyword>
<keyword evidence="1" id="KW-0812">Transmembrane</keyword>
<evidence type="ECO:0000313" key="3">
    <source>
        <dbReference type="Proteomes" id="UP001451782"/>
    </source>
</evidence>
<gene>
    <name evidence="2" type="ORF">AABB28_12975</name>
</gene>
<dbReference type="RefSeq" id="WP_342069179.1">
    <property type="nucleotide sequence ID" value="NZ_CP151762.1"/>
</dbReference>